<evidence type="ECO:0000256" key="3">
    <source>
        <dbReference type="ARBA" id="ARBA00023125"/>
    </source>
</evidence>
<dbReference type="InterPro" id="IPR011006">
    <property type="entry name" value="CheY-like_superfamily"/>
</dbReference>
<feature type="modified residue" description="4-aspartylphosphate" evidence="5">
    <location>
        <position position="59"/>
    </location>
</feature>
<dbReference type="Gene3D" id="3.40.50.2300">
    <property type="match status" value="1"/>
</dbReference>
<dbReference type="Proteomes" id="UP000252914">
    <property type="component" value="Unassembled WGS sequence"/>
</dbReference>
<dbReference type="EMBL" id="QOIN01000071">
    <property type="protein sequence ID" value="RCG14261.1"/>
    <property type="molecule type" value="Genomic_DNA"/>
</dbReference>
<evidence type="ECO:0000313" key="10">
    <source>
        <dbReference type="Proteomes" id="UP000252914"/>
    </source>
</evidence>
<evidence type="ECO:0000256" key="5">
    <source>
        <dbReference type="PROSITE-ProRule" id="PRU00169"/>
    </source>
</evidence>
<dbReference type="InterPro" id="IPR000792">
    <property type="entry name" value="Tscrpt_reg_LuxR_C"/>
</dbReference>
<evidence type="ECO:0000256" key="1">
    <source>
        <dbReference type="ARBA" id="ARBA00022553"/>
    </source>
</evidence>
<dbReference type="CDD" id="cd06170">
    <property type="entry name" value="LuxR_C_like"/>
    <property type="match status" value="1"/>
</dbReference>
<dbReference type="PANTHER" id="PTHR43214:SF24">
    <property type="entry name" value="TRANSCRIPTIONAL REGULATORY PROTEIN NARL-RELATED"/>
    <property type="match status" value="1"/>
</dbReference>
<evidence type="ECO:0000313" key="9">
    <source>
        <dbReference type="EMBL" id="RCG14261.1"/>
    </source>
</evidence>
<dbReference type="Pfam" id="PF00072">
    <property type="entry name" value="Response_reg"/>
    <property type="match status" value="1"/>
</dbReference>
<sequence>MPENGRTRVFLVDDHEVVRRGVRDMLAADPALEIAGEAGTAADALDGIAATRPDVAILDVRLPDGSGIEVCREVRSRDESVHCLMLTSYTDDEALLASVMAGASGYVLKELSRGELLRSVHEVATGASLLDPADTRRLLDRLHGSATGATTDSGAEANPDAGTDSGAGSDSGGGHAARRDERLATLTPQERTILGLIGEGLTNRVIGERLHLAEKTVKNYVSGLLAKLGMERRTQAAAYIARLRASDGHDDPHHG</sequence>
<dbReference type="CDD" id="cd17535">
    <property type="entry name" value="REC_NarL-like"/>
    <property type="match status" value="1"/>
</dbReference>
<evidence type="ECO:0000256" key="2">
    <source>
        <dbReference type="ARBA" id="ARBA00023015"/>
    </source>
</evidence>
<dbReference type="SMART" id="SM00448">
    <property type="entry name" value="REC"/>
    <property type="match status" value="1"/>
</dbReference>
<protein>
    <submittedName>
        <fullName evidence="9">DNA-binding response regulator</fullName>
    </submittedName>
</protein>
<dbReference type="InterPro" id="IPR039420">
    <property type="entry name" value="WalR-like"/>
</dbReference>
<dbReference type="InterPro" id="IPR016032">
    <property type="entry name" value="Sig_transdc_resp-reg_C-effctor"/>
</dbReference>
<dbReference type="GO" id="GO:0003677">
    <property type="term" value="F:DNA binding"/>
    <property type="evidence" value="ECO:0007669"/>
    <property type="project" value="UniProtKB-KW"/>
</dbReference>
<name>A0A367E8C2_9ACTN</name>
<evidence type="ECO:0000259" key="7">
    <source>
        <dbReference type="PROSITE" id="PS50043"/>
    </source>
</evidence>
<dbReference type="InterPro" id="IPR001789">
    <property type="entry name" value="Sig_transdc_resp-reg_receiver"/>
</dbReference>
<dbReference type="GO" id="GO:0000160">
    <property type="term" value="P:phosphorelay signal transduction system"/>
    <property type="evidence" value="ECO:0007669"/>
    <property type="project" value="InterPro"/>
</dbReference>
<dbReference type="GO" id="GO:0006355">
    <property type="term" value="P:regulation of DNA-templated transcription"/>
    <property type="evidence" value="ECO:0007669"/>
    <property type="project" value="InterPro"/>
</dbReference>
<evidence type="ECO:0000256" key="6">
    <source>
        <dbReference type="SAM" id="MobiDB-lite"/>
    </source>
</evidence>
<dbReference type="SUPFAM" id="SSF46894">
    <property type="entry name" value="C-terminal effector domain of the bipartite response regulators"/>
    <property type="match status" value="1"/>
</dbReference>
<keyword evidence="4" id="KW-0804">Transcription</keyword>
<dbReference type="Pfam" id="PF00196">
    <property type="entry name" value="GerE"/>
    <property type="match status" value="1"/>
</dbReference>
<feature type="domain" description="Response regulatory" evidence="8">
    <location>
        <begin position="8"/>
        <end position="124"/>
    </location>
</feature>
<proteinExistence type="predicted"/>
<keyword evidence="10" id="KW-1185">Reference proteome</keyword>
<organism evidence="9 10">
    <name type="scientific">Streptomyces diacarni</name>
    <dbReference type="NCBI Taxonomy" id="2800381"/>
    <lineage>
        <taxon>Bacteria</taxon>
        <taxon>Bacillati</taxon>
        <taxon>Actinomycetota</taxon>
        <taxon>Actinomycetes</taxon>
        <taxon>Kitasatosporales</taxon>
        <taxon>Streptomycetaceae</taxon>
        <taxon>Streptomyces</taxon>
    </lineage>
</organism>
<reference evidence="9 10" key="1">
    <citation type="submission" date="2018-06" db="EMBL/GenBank/DDBJ databases">
        <title>Streptomyces reniochalinae sp. nov. and Streptomyces diacarnus sp. nov. from marine sponges.</title>
        <authorList>
            <person name="Li L."/>
        </authorList>
    </citation>
    <scope>NUCLEOTIDE SEQUENCE [LARGE SCALE GENOMIC DNA]</scope>
    <source>
        <strain evidence="9 10">LHW51701</strain>
    </source>
</reference>
<dbReference type="PANTHER" id="PTHR43214">
    <property type="entry name" value="TWO-COMPONENT RESPONSE REGULATOR"/>
    <property type="match status" value="1"/>
</dbReference>
<dbReference type="InterPro" id="IPR058245">
    <property type="entry name" value="NreC/VraR/RcsB-like_REC"/>
</dbReference>
<dbReference type="SUPFAM" id="SSF52172">
    <property type="entry name" value="CheY-like"/>
    <property type="match status" value="1"/>
</dbReference>
<dbReference type="AlphaFoldDB" id="A0A367E8C2"/>
<gene>
    <name evidence="9" type="ORF">DTL70_31915</name>
</gene>
<feature type="domain" description="HTH luxR-type" evidence="7">
    <location>
        <begin position="179"/>
        <end position="244"/>
    </location>
</feature>
<dbReference type="SMART" id="SM00421">
    <property type="entry name" value="HTH_LUXR"/>
    <property type="match status" value="1"/>
</dbReference>
<keyword evidence="2" id="KW-0805">Transcription regulation</keyword>
<keyword evidence="3 9" id="KW-0238">DNA-binding</keyword>
<comment type="caution">
    <text evidence="9">The sequence shown here is derived from an EMBL/GenBank/DDBJ whole genome shotgun (WGS) entry which is preliminary data.</text>
</comment>
<dbReference type="RefSeq" id="WP_114025522.1">
    <property type="nucleotide sequence ID" value="NZ_QOIN01000071.1"/>
</dbReference>
<keyword evidence="1 5" id="KW-0597">Phosphoprotein</keyword>
<dbReference type="PROSITE" id="PS50043">
    <property type="entry name" value="HTH_LUXR_2"/>
    <property type="match status" value="1"/>
</dbReference>
<feature type="region of interest" description="Disordered" evidence="6">
    <location>
        <begin position="145"/>
        <end position="185"/>
    </location>
</feature>
<evidence type="ECO:0000259" key="8">
    <source>
        <dbReference type="PROSITE" id="PS50110"/>
    </source>
</evidence>
<dbReference type="PROSITE" id="PS50110">
    <property type="entry name" value="RESPONSE_REGULATORY"/>
    <property type="match status" value="1"/>
</dbReference>
<dbReference type="PRINTS" id="PR00038">
    <property type="entry name" value="HTHLUXR"/>
</dbReference>
<accession>A0A367E8C2</accession>
<evidence type="ECO:0000256" key="4">
    <source>
        <dbReference type="ARBA" id="ARBA00023163"/>
    </source>
</evidence>